<sequence length="223" mass="23288">MVRSRFTWCAVLALVLAGCTQTTSGQAQSGGAPVSGDGGAKASESAAPSTTSAAPQSSSYPSTDGVTATIATMTVRLPADTQYAVESRDPGYEGCLQSPAFACEGKILDLRAAADEGMINLPDAHRQYGWYPGTDVPTCIGPAADPGTGSEATGSTLLESGFAPVGPKKAEYARFQETCQEPAQNNQIRMWWLPQSKILVVEHASTPELDTAFDRMLASATFS</sequence>
<feature type="chain" id="PRO_5034850489" description="DUF3558 domain-containing protein" evidence="2">
    <location>
        <begin position="28"/>
        <end position="223"/>
    </location>
</feature>
<name>A0A8H9J1D7_9PSEU</name>
<gene>
    <name evidence="3" type="ORF">GCM10017566_51600</name>
</gene>
<dbReference type="PROSITE" id="PS51257">
    <property type="entry name" value="PROKAR_LIPOPROTEIN"/>
    <property type="match status" value="1"/>
</dbReference>
<proteinExistence type="predicted"/>
<accession>A0A8H9J1D7</accession>
<feature type="compositionally biased region" description="Low complexity" evidence="1">
    <location>
        <begin position="40"/>
        <end position="63"/>
    </location>
</feature>
<dbReference type="EMBL" id="BNAV01000008">
    <property type="protein sequence ID" value="GHF71399.1"/>
    <property type="molecule type" value="Genomic_DNA"/>
</dbReference>
<evidence type="ECO:0000256" key="2">
    <source>
        <dbReference type="SAM" id="SignalP"/>
    </source>
</evidence>
<evidence type="ECO:0000256" key="1">
    <source>
        <dbReference type="SAM" id="MobiDB-lite"/>
    </source>
</evidence>
<reference evidence="3" key="2">
    <citation type="submission" date="2020-09" db="EMBL/GenBank/DDBJ databases">
        <authorList>
            <person name="Sun Q."/>
            <person name="Zhou Y."/>
        </authorList>
    </citation>
    <scope>NUCLEOTIDE SEQUENCE</scope>
    <source>
        <strain evidence="3">CGMCC 4.7679</strain>
    </source>
</reference>
<reference evidence="3" key="1">
    <citation type="journal article" date="2014" name="Int. J. Syst. Evol. Microbiol.">
        <title>Complete genome sequence of Corynebacterium casei LMG S-19264T (=DSM 44701T), isolated from a smear-ripened cheese.</title>
        <authorList>
            <consortium name="US DOE Joint Genome Institute (JGI-PGF)"/>
            <person name="Walter F."/>
            <person name="Albersmeier A."/>
            <person name="Kalinowski J."/>
            <person name="Ruckert C."/>
        </authorList>
    </citation>
    <scope>NUCLEOTIDE SEQUENCE</scope>
    <source>
        <strain evidence="3">CGMCC 4.7679</strain>
    </source>
</reference>
<evidence type="ECO:0000313" key="3">
    <source>
        <dbReference type="EMBL" id="GHF71399.1"/>
    </source>
</evidence>
<evidence type="ECO:0000313" key="4">
    <source>
        <dbReference type="Proteomes" id="UP000658656"/>
    </source>
</evidence>
<dbReference type="AlphaFoldDB" id="A0A8H9J1D7"/>
<protein>
    <recommendedName>
        <fullName evidence="5">DUF3558 domain-containing protein</fullName>
    </recommendedName>
</protein>
<keyword evidence="4" id="KW-1185">Reference proteome</keyword>
<feature type="region of interest" description="Disordered" evidence="1">
    <location>
        <begin position="24"/>
        <end position="64"/>
    </location>
</feature>
<dbReference type="Proteomes" id="UP000658656">
    <property type="component" value="Unassembled WGS sequence"/>
</dbReference>
<keyword evidence="2" id="KW-0732">Signal</keyword>
<evidence type="ECO:0008006" key="5">
    <source>
        <dbReference type="Google" id="ProtNLM"/>
    </source>
</evidence>
<organism evidence="3 4">
    <name type="scientific">Amycolatopsis bartoniae</name>
    <dbReference type="NCBI Taxonomy" id="941986"/>
    <lineage>
        <taxon>Bacteria</taxon>
        <taxon>Bacillati</taxon>
        <taxon>Actinomycetota</taxon>
        <taxon>Actinomycetes</taxon>
        <taxon>Pseudonocardiales</taxon>
        <taxon>Pseudonocardiaceae</taxon>
        <taxon>Amycolatopsis</taxon>
    </lineage>
</organism>
<feature type="signal peptide" evidence="2">
    <location>
        <begin position="1"/>
        <end position="27"/>
    </location>
</feature>
<comment type="caution">
    <text evidence="3">The sequence shown here is derived from an EMBL/GenBank/DDBJ whole genome shotgun (WGS) entry which is preliminary data.</text>
</comment>